<feature type="compositionally biased region" description="Low complexity" evidence="1">
    <location>
        <begin position="308"/>
        <end position="324"/>
    </location>
</feature>
<dbReference type="AlphaFoldDB" id="A0AAV3XGU0"/>
<proteinExistence type="predicted"/>
<evidence type="ECO:0000313" key="3">
    <source>
        <dbReference type="Proteomes" id="UP001050975"/>
    </source>
</evidence>
<dbReference type="Proteomes" id="UP001050975">
    <property type="component" value="Unassembled WGS sequence"/>
</dbReference>
<reference evidence="2" key="1">
    <citation type="submission" date="2019-10" db="EMBL/GenBank/DDBJ databases">
        <title>Draft genome sequece of Microseira wollei NIES-4236.</title>
        <authorList>
            <person name="Yamaguchi H."/>
            <person name="Suzuki S."/>
            <person name="Kawachi M."/>
        </authorList>
    </citation>
    <scope>NUCLEOTIDE SEQUENCE</scope>
    <source>
        <strain evidence="2">NIES-4236</strain>
    </source>
</reference>
<accession>A0AAV3XGU0</accession>
<evidence type="ECO:0000313" key="2">
    <source>
        <dbReference type="EMBL" id="GET40155.1"/>
    </source>
</evidence>
<keyword evidence="3" id="KW-1185">Reference proteome</keyword>
<comment type="caution">
    <text evidence="2">The sequence shown here is derived from an EMBL/GenBank/DDBJ whole genome shotgun (WGS) entry which is preliminary data.</text>
</comment>
<protein>
    <submittedName>
        <fullName evidence="2">WD-40 repeat-containing protein</fullName>
    </submittedName>
</protein>
<dbReference type="SUPFAM" id="SSF52540">
    <property type="entry name" value="P-loop containing nucleoside triphosphate hydrolases"/>
    <property type="match status" value="1"/>
</dbReference>
<dbReference type="Pfam" id="PF14516">
    <property type="entry name" value="AAA_35"/>
    <property type="match status" value="1"/>
</dbReference>
<dbReference type="Gene3D" id="3.40.50.300">
    <property type="entry name" value="P-loop containing nucleotide triphosphate hydrolases"/>
    <property type="match status" value="1"/>
</dbReference>
<name>A0AAV3XGU0_9CYAN</name>
<evidence type="ECO:0000256" key="1">
    <source>
        <dbReference type="SAM" id="MobiDB-lite"/>
    </source>
</evidence>
<feature type="region of interest" description="Disordered" evidence="1">
    <location>
        <begin position="297"/>
        <end position="324"/>
    </location>
</feature>
<dbReference type="EMBL" id="BLAY01000083">
    <property type="protein sequence ID" value="GET40155.1"/>
    <property type="molecule type" value="Genomic_DNA"/>
</dbReference>
<sequence>MTNYAYQVGGSLATDAPTYVERQADKQLYEALKAGEFCYVLNSRQMGKSSLLVRTMHRLQAEGYKCASIDITSLGSQNITPAQWYKGIVSQLWLGFDLLGSFNLKKWWREQEEVSLIQRLNWFFDELLSGQFYQENIVIFIDEIDSVLSLDFPVEDFFALVRFCYNQRAINREYQRLTFAIFGVATPSDLIKDRKRTPFNIGRAIELHGFKLEEAQPLAKVLGNKIGNSQIILKEILAWTSGQPFLTQKLCDLVLDIVETRENSSNLIIPPGTEAFWLENLVRDRIIKNWESQDEPEHLKTIRDMPPARYANASSATSNAQADC</sequence>
<dbReference type="InterPro" id="IPR027417">
    <property type="entry name" value="P-loop_NTPase"/>
</dbReference>
<dbReference type="RefSeq" id="WP_307731532.1">
    <property type="nucleotide sequence ID" value="NZ_BLAY01000083.1"/>
</dbReference>
<organism evidence="2 3">
    <name type="scientific">Microseira wollei NIES-4236</name>
    <dbReference type="NCBI Taxonomy" id="2530354"/>
    <lineage>
        <taxon>Bacteria</taxon>
        <taxon>Bacillati</taxon>
        <taxon>Cyanobacteriota</taxon>
        <taxon>Cyanophyceae</taxon>
        <taxon>Oscillatoriophycideae</taxon>
        <taxon>Aerosakkonematales</taxon>
        <taxon>Aerosakkonemataceae</taxon>
        <taxon>Microseira</taxon>
    </lineage>
</organism>
<gene>
    <name evidence="2" type="ORF">MiSe_49630</name>
</gene>